<organism evidence="6 7">
    <name type="scientific">Nocardioides furvisabuli</name>
    <dbReference type="NCBI Taxonomy" id="375542"/>
    <lineage>
        <taxon>Bacteria</taxon>
        <taxon>Bacillati</taxon>
        <taxon>Actinomycetota</taxon>
        <taxon>Actinomycetes</taxon>
        <taxon>Propionibacteriales</taxon>
        <taxon>Nocardioidaceae</taxon>
        <taxon>Nocardioides</taxon>
    </lineage>
</organism>
<dbReference type="Pfam" id="PF01420">
    <property type="entry name" value="Methylase_S"/>
    <property type="match status" value="1"/>
</dbReference>
<evidence type="ECO:0000256" key="2">
    <source>
        <dbReference type="ARBA" id="ARBA00022747"/>
    </source>
</evidence>
<dbReference type="PANTHER" id="PTHR43140:SF1">
    <property type="entry name" value="TYPE I RESTRICTION ENZYME ECOKI SPECIFICITY SUBUNIT"/>
    <property type="match status" value="1"/>
</dbReference>
<accession>A0ABN2XQ54</accession>
<keyword evidence="7" id="KW-1185">Reference proteome</keyword>
<dbReference type="Proteomes" id="UP001501161">
    <property type="component" value="Unassembled WGS sequence"/>
</dbReference>
<name>A0ABN2XQ54_9ACTN</name>
<keyword evidence="2" id="KW-0680">Restriction system</keyword>
<sequence>MTWHEQRVREMADLINGFPFDSATFADQGDVPLVRIRDILSNQFQTFLPAESVPESVLLRNGDVVIGMDGDFNTIHWVRGPAALNQRLCCLRSNGRSDSRFLAYALPAHLKVINDLTYATTVKHLSSGQVKGIRLLAPDLDEQRAIADYLDRETAQIDALIAKQQRLIQVLRDRRVSVLDGIAREAGEPTTRLKYLYRESGIANHPGEEVLSVYRDYGVIPKSSRSDNFNRTPENVERYLLVQPGDLVINRMKAWQGSLGVSQHRGIVSGDYEVLRPIGDQLLPEFAHLYLRSARMVEQYKIRSTGIRPSQWRIYWAQTGMLEVPVPDMAVQHALVTRASEQTSKVDTLIAKAEQFIELALERRSALITAAVTGQIEVRGEVV</sequence>
<evidence type="ECO:0000259" key="5">
    <source>
        <dbReference type="Pfam" id="PF01420"/>
    </source>
</evidence>
<comment type="similarity">
    <text evidence="1">Belongs to the type-I restriction system S methylase family.</text>
</comment>
<evidence type="ECO:0000256" key="4">
    <source>
        <dbReference type="ARBA" id="ARBA00038652"/>
    </source>
</evidence>
<protein>
    <submittedName>
        <fullName evidence="6">Restriction endonuclease subunit S</fullName>
    </submittedName>
</protein>
<proteinExistence type="inferred from homology"/>
<dbReference type="EMBL" id="BAAAMQ010000017">
    <property type="protein sequence ID" value="GAA2115217.1"/>
    <property type="molecule type" value="Genomic_DNA"/>
</dbReference>
<dbReference type="PANTHER" id="PTHR43140">
    <property type="entry name" value="TYPE-1 RESTRICTION ENZYME ECOKI SPECIFICITY PROTEIN"/>
    <property type="match status" value="1"/>
</dbReference>
<comment type="subunit">
    <text evidence="4">The methyltransferase is composed of M and S polypeptides.</text>
</comment>
<dbReference type="InterPro" id="IPR044946">
    <property type="entry name" value="Restrct_endonuc_typeI_TRD_sf"/>
</dbReference>
<evidence type="ECO:0000313" key="6">
    <source>
        <dbReference type="EMBL" id="GAA2115217.1"/>
    </source>
</evidence>
<gene>
    <name evidence="6" type="ORF">GCM10009726_33860</name>
</gene>
<keyword evidence="3" id="KW-0238">DNA-binding</keyword>
<dbReference type="SUPFAM" id="SSF116734">
    <property type="entry name" value="DNA methylase specificity domain"/>
    <property type="match status" value="2"/>
</dbReference>
<keyword evidence="6" id="KW-0378">Hydrolase</keyword>
<dbReference type="GO" id="GO:0004519">
    <property type="term" value="F:endonuclease activity"/>
    <property type="evidence" value="ECO:0007669"/>
    <property type="project" value="UniProtKB-KW"/>
</dbReference>
<keyword evidence="6" id="KW-0540">Nuclease</keyword>
<dbReference type="Gene3D" id="3.90.220.20">
    <property type="entry name" value="DNA methylase specificity domains"/>
    <property type="match status" value="2"/>
</dbReference>
<evidence type="ECO:0000256" key="3">
    <source>
        <dbReference type="ARBA" id="ARBA00023125"/>
    </source>
</evidence>
<feature type="domain" description="Type I restriction modification DNA specificity" evidence="5">
    <location>
        <begin position="2"/>
        <end position="161"/>
    </location>
</feature>
<dbReference type="CDD" id="cd17257">
    <property type="entry name" value="RMtype1_S_EcoBI-TRD1-CR1_like"/>
    <property type="match status" value="1"/>
</dbReference>
<comment type="caution">
    <text evidence="6">The sequence shown here is derived from an EMBL/GenBank/DDBJ whole genome shotgun (WGS) entry which is preliminary data.</text>
</comment>
<evidence type="ECO:0000256" key="1">
    <source>
        <dbReference type="ARBA" id="ARBA00010923"/>
    </source>
</evidence>
<keyword evidence="6" id="KW-0255">Endonuclease</keyword>
<dbReference type="InterPro" id="IPR000055">
    <property type="entry name" value="Restrct_endonuc_typeI_TRD"/>
</dbReference>
<reference evidence="6 7" key="1">
    <citation type="journal article" date="2019" name="Int. J. Syst. Evol. Microbiol.">
        <title>The Global Catalogue of Microorganisms (GCM) 10K type strain sequencing project: providing services to taxonomists for standard genome sequencing and annotation.</title>
        <authorList>
            <consortium name="The Broad Institute Genomics Platform"/>
            <consortium name="The Broad Institute Genome Sequencing Center for Infectious Disease"/>
            <person name="Wu L."/>
            <person name="Ma J."/>
        </authorList>
    </citation>
    <scope>NUCLEOTIDE SEQUENCE [LARGE SCALE GENOMIC DNA]</scope>
    <source>
        <strain evidence="6 7">JCM 13813</strain>
    </source>
</reference>
<dbReference type="RefSeq" id="WP_231251062.1">
    <property type="nucleotide sequence ID" value="NZ_BAAAMQ010000017.1"/>
</dbReference>
<dbReference type="InterPro" id="IPR051212">
    <property type="entry name" value="Type-I_RE_S_subunit"/>
</dbReference>
<evidence type="ECO:0000313" key="7">
    <source>
        <dbReference type="Proteomes" id="UP001501161"/>
    </source>
</evidence>